<dbReference type="AlphaFoldDB" id="A0A8A1L5F5"/>
<sequence length="78" mass="8466">MLNLPRPGSLALAETQTFTLLSSNTHQKPPAGCICDSLGITPTSEQAPVPFLSYLQGCDLRAKLETNRHGDEYLHTTP</sequence>
<proteinExistence type="predicted"/>
<name>A0A8A1L5F5_AJEC8</name>
<protein>
    <submittedName>
        <fullName evidence="1">Uncharacterized protein</fullName>
    </submittedName>
</protein>
<accession>A0A8A1L5F5</accession>
<evidence type="ECO:0000313" key="2">
    <source>
        <dbReference type="Proteomes" id="UP000663419"/>
    </source>
</evidence>
<reference evidence="1" key="1">
    <citation type="submission" date="2021-01" db="EMBL/GenBank/DDBJ databases">
        <title>Chromosome-level genome assembly of a human fungal pathogen reveals clustering of transcriptionally co-regulated genes.</title>
        <authorList>
            <person name="Voorhies M."/>
            <person name="Cohen S."/>
            <person name="Shea T.P."/>
            <person name="Petrus S."/>
            <person name="Munoz J.F."/>
            <person name="Poplawski S."/>
            <person name="Goldman W.E."/>
            <person name="Michael T."/>
            <person name="Cuomo C.A."/>
            <person name="Sil A."/>
            <person name="Beyhan S."/>
        </authorList>
    </citation>
    <scope>NUCLEOTIDE SEQUENCE</scope>
    <source>
        <strain evidence="1">H88</strain>
    </source>
</reference>
<dbReference type="EMBL" id="CP069102">
    <property type="protein sequence ID" value="QSS48860.1"/>
    <property type="molecule type" value="Genomic_DNA"/>
</dbReference>
<dbReference type="VEuPathDB" id="FungiDB:I7I53_09048"/>
<dbReference type="Proteomes" id="UP000663419">
    <property type="component" value="Chromosome 1"/>
</dbReference>
<evidence type="ECO:0000313" key="1">
    <source>
        <dbReference type="EMBL" id="QSS48860.1"/>
    </source>
</evidence>
<gene>
    <name evidence="1" type="ORF">I7I53_09048</name>
</gene>
<organism evidence="1 2">
    <name type="scientific">Ajellomyces capsulatus (strain H88)</name>
    <name type="common">Darling's disease fungus</name>
    <name type="synonym">Histoplasma capsulatum</name>
    <dbReference type="NCBI Taxonomy" id="544711"/>
    <lineage>
        <taxon>Eukaryota</taxon>
        <taxon>Fungi</taxon>
        <taxon>Dikarya</taxon>
        <taxon>Ascomycota</taxon>
        <taxon>Pezizomycotina</taxon>
        <taxon>Eurotiomycetes</taxon>
        <taxon>Eurotiomycetidae</taxon>
        <taxon>Onygenales</taxon>
        <taxon>Ajellomycetaceae</taxon>
        <taxon>Histoplasma</taxon>
    </lineage>
</organism>